<evidence type="ECO:0000259" key="4">
    <source>
        <dbReference type="Pfam" id="PF20178"/>
    </source>
</evidence>
<evidence type="ECO:0000256" key="3">
    <source>
        <dbReference type="SAM" id="Coils"/>
    </source>
</evidence>
<comment type="caution">
    <text evidence="5">The sequence shown here is derived from an EMBL/GenBank/DDBJ whole genome shotgun (WGS) entry which is preliminary data.</text>
</comment>
<dbReference type="InterPro" id="IPR046673">
    <property type="entry name" value="ToxA_N"/>
</dbReference>
<dbReference type="SMART" id="SM00369">
    <property type="entry name" value="LRR_TYP"/>
    <property type="match status" value="3"/>
</dbReference>
<evidence type="ECO:0000313" key="5">
    <source>
        <dbReference type="EMBL" id="KHK64522.1"/>
    </source>
</evidence>
<keyword evidence="3" id="KW-0175">Coiled coil</keyword>
<dbReference type="InterPro" id="IPR003591">
    <property type="entry name" value="Leu-rich_rpt_typical-subtyp"/>
</dbReference>
<dbReference type="PANTHER" id="PTHR48051:SF1">
    <property type="entry name" value="RAS SUPPRESSOR PROTEIN 1"/>
    <property type="match status" value="1"/>
</dbReference>
<protein>
    <recommendedName>
        <fullName evidence="4">Dermonecrotic toxin N-terminal domain-containing protein</fullName>
    </recommendedName>
</protein>
<accession>A0A0B1Z539</accession>
<dbReference type="OrthoDB" id="6996187at2"/>
<evidence type="ECO:0000313" key="6">
    <source>
        <dbReference type="Proteomes" id="UP000030949"/>
    </source>
</evidence>
<dbReference type="SUPFAM" id="SSF52058">
    <property type="entry name" value="L domain-like"/>
    <property type="match status" value="1"/>
</dbReference>
<dbReference type="Gene3D" id="3.80.10.10">
    <property type="entry name" value="Ribonuclease Inhibitor"/>
    <property type="match status" value="1"/>
</dbReference>
<organism evidence="5 6">
    <name type="scientific">Pseudomonas frederiksbergensis</name>
    <dbReference type="NCBI Taxonomy" id="104087"/>
    <lineage>
        <taxon>Bacteria</taxon>
        <taxon>Pseudomonadati</taxon>
        <taxon>Pseudomonadota</taxon>
        <taxon>Gammaproteobacteria</taxon>
        <taxon>Pseudomonadales</taxon>
        <taxon>Pseudomonadaceae</taxon>
        <taxon>Pseudomonas</taxon>
    </lineage>
</organism>
<feature type="coiled-coil region" evidence="3">
    <location>
        <begin position="992"/>
        <end position="1030"/>
    </location>
</feature>
<gene>
    <name evidence="5" type="ORF">JZ00_12215</name>
</gene>
<dbReference type="InterPro" id="IPR001611">
    <property type="entry name" value="Leu-rich_rpt"/>
</dbReference>
<dbReference type="EMBL" id="JQGJ01000006">
    <property type="protein sequence ID" value="KHK64522.1"/>
    <property type="molecule type" value="Genomic_DNA"/>
</dbReference>
<sequence length="1660" mass="186958">MTQLTHHHFIRRQLPKWLLDADQAEQAKLQQAALDLAEAGHRFSQAIDSIPSLRDFSLSRMQLHLDRLFGATVDVERSELIRYFRDDCATYPIPGGGTSTPVCTPRAPEKRSLLEYALINFTSSDTQAQAFFRGSRFKLYPEDASASLVQMHDFAKLCRDLDTGAAYAHELRRQLPQLSHDAASLPTIAATYIKYKKNQLRHDAQQARMQGLLDVTGERILAAFGVQLDVSVVLQPLRTAVASGLELSDRWRAEHHVILPGVRVFWSEPQRAGQLVPIVVHIPDDPVSPIKQYPSSVAFQDDLSERLGDLRYAAFFSRLLPLPHRSWSDPALVELLRKGERNLVKGHGLRGDFWQGLYREWRSVVLSSASSQARSVADIDRDVLIGETWMWLGAGLQFFSGISMFLPGVEPLAWAGVALGMGQFILDVYEGAHALNLGERLEAIQHLFSAAMSAATFGVGAFGANHLLDEMSPVVTIEGHERLWHGRTEAFASLRSPPAHATVDPYGVWRAADDAWVKIDGRFYEVTGQERDLRLRLAPDYRGVAPALEWRRATGWRWMHRDPLGMQGARLLQEIDPRLQALSKVSLNDAQQLLGISDDRLRYLAVNGEPLPELLPYMARRLSARAQISVAMARLRANQPLQSVPLGVAQLLTELPGWPARRAFRYMDERASFLIAGEGPELHLDGNAFSTGQWQERLLWQFDAREKSALLGPETPWEAPAITHRRLATLLADRLERSGYRLIDNFANLAARHPYAALLRRAFPNLPEPVTDALLSGMTVEEQHGLSSGRVPQSLAQRTVEVLRELRVARALEALKAGVSGNDRDRLVMRLFASELIGLAEPVRVQLQLDGNFADPLDAGETGPLKTIRRHDGRYEPFDETGNGLGPPTSLEDALLRALPDSARRRLGLDIWQQDKLRSRLLEHALGHREQLRSALGIRPSRLDNVRSPERVGEHLGYPMSGRGRGSWQRRATLQSRLQALYPDATICAQVMTELQARSEQTGKRLAELISEKEAEWKALDESLETWEQDQDKLHVVEHDDPAVRMALRKRVGKALRRSWRREIRFPTRQRTVLGLAVESCPIGKLPRLTADFSHVEAVSLKGLALSEDPSDFLSHFPALIELSLAHNRLPRCPSAIAGMTRLRFLLMNENPLVFDDQVFAPLLAQTPSATLEWIELSGVSSGPEAAQVQRAASAIEALAMLPRLRHLVWKNNLWFGTELLHAIGRLRQLEFFSLSDSRLVLDEQNNAFLGHLDRLVGLDLSGNRLTDLPSLSGLTELAFLDLSQAKLREIPATVIELWQRTPCRALYVILQGNAITQVESMLSVLPRNEADRRLLGVNLYDNPLPVSQIARLRAAKYDFGYSRDLWVANERLRSAFEQLRENPANARFLDWLSNEMARLGGAQDVAINASEPNSRGVRAAERLFNLDGSMAFMRQRVTDLDERFKALQSRIFSRLEPSVRHRTFALDELEVHLQLFRYFCLDLAQPMLNNFSRFMFQHYRIWAGLQAINEGWSPQVFNAQATEALFVSHLLKDLTEGEPQFETLSWAPYLKEMSPIWRAFESKWDPIIESLSDAYDGGLDTSQWPLELMDSLAHPPQAQPPLEPVGEVPWGATDIELNSDQLRRAWLIIKFVQAAEAVQASTQATEALVHAWWPYRSPI</sequence>
<dbReference type="Pfam" id="PF20178">
    <property type="entry name" value="ToxA_N"/>
    <property type="match status" value="1"/>
</dbReference>
<name>A0A0B1Z539_9PSED</name>
<reference evidence="6" key="1">
    <citation type="submission" date="2015-03" db="EMBL/GenBank/DDBJ databases">
        <title>Pseudomonas frederiksbergensis hydrocarbon degrader.</title>
        <authorList>
            <person name="Brown L.M."/>
            <person name="Ruiz O.N."/>
            <person name="Mueller S."/>
            <person name="Gunasekera T.S."/>
        </authorList>
    </citation>
    <scope>NUCLEOTIDE SEQUENCE [LARGE SCALE GENOMIC DNA]</scope>
    <source>
        <strain evidence="6">SI8</strain>
    </source>
</reference>
<evidence type="ECO:0000256" key="1">
    <source>
        <dbReference type="ARBA" id="ARBA00022614"/>
    </source>
</evidence>
<feature type="domain" description="Dermonecrotic toxin N-terminal" evidence="4">
    <location>
        <begin position="48"/>
        <end position="322"/>
    </location>
</feature>
<keyword evidence="1" id="KW-0433">Leucine-rich repeat</keyword>
<evidence type="ECO:0000256" key="2">
    <source>
        <dbReference type="ARBA" id="ARBA00022737"/>
    </source>
</evidence>
<dbReference type="PROSITE" id="PS51450">
    <property type="entry name" value="LRR"/>
    <property type="match status" value="1"/>
</dbReference>
<dbReference type="InterPro" id="IPR050216">
    <property type="entry name" value="LRR_domain-containing"/>
</dbReference>
<proteinExistence type="predicted"/>
<keyword evidence="2" id="KW-0677">Repeat</keyword>
<dbReference type="Proteomes" id="UP000030949">
    <property type="component" value="Unassembled WGS sequence"/>
</dbReference>
<dbReference type="InterPro" id="IPR032675">
    <property type="entry name" value="LRR_dom_sf"/>
</dbReference>
<dbReference type="PANTHER" id="PTHR48051">
    <property type="match status" value="1"/>
</dbReference>
<dbReference type="RefSeq" id="WP_039591536.1">
    <property type="nucleotide sequence ID" value="NZ_JQGJ02000006.1"/>
</dbReference>
<dbReference type="GO" id="GO:0005737">
    <property type="term" value="C:cytoplasm"/>
    <property type="evidence" value="ECO:0007669"/>
    <property type="project" value="TreeGrafter"/>
</dbReference>